<dbReference type="Gene3D" id="3.20.20.370">
    <property type="entry name" value="Glycoside hydrolase/deacetylase"/>
    <property type="match status" value="1"/>
</dbReference>
<dbReference type="RefSeq" id="WP_082579170.1">
    <property type="nucleotide sequence ID" value="NZ_WSES01000007.1"/>
</dbReference>
<dbReference type="GO" id="GO:0005975">
    <property type="term" value="P:carbohydrate metabolic process"/>
    <property type="evidence" value="ECO:0007669"/>
    <property type="project" value="InterPro"/>
</dbReference>
<comment type="caution">
    <text evidence="2">The sequence shown here is derived from an EMBL/GenBank/DDBJ whole genome shotgun (WGS) entry which is preliminary data.</text>
</comment>
<feature type="domain" description="DUF7033" evidence="1">
    <location>
        <begin position="105"/>
        <end position="188"/>
    </location>
</feature>
<proteinExistence type="predicted"/>
<organism evidence="2 3">
    <name type="scientific">Massilia cellulosiltytica</name>
    <dbReference type="NCBI Taxonomy" id="2683234"/>
    <lineage>
        <taxon>Bacteria</taxon>
        <taxon>Pseudomonadati</taxon>
        <taxon>Pseudomonadota</taxon>
        <taxon>Betaproteobacteria</taxon>
        <taxon>Burkholderiales</taxon>
        <taxon>Oxalobacteraceae</taxon>
        <taxon>Telluria group</taxon>
        <taxon>Massilia</taxon>
    </lineage>
</organism>
<dbReference type="InterPro" id="IPR011330">
    <property type="entry name" value="Glyco_hydro/deAcase_b/a-brl"/>
</dbReference>
<dbReference type="EMBL" id="WSES01000007">
    <property type="protein sequence ID" value="MVW62597.1"/>
    <property type="molecule type" value="Genomic_DNA"/>
</dbReference>
<evidence type="ECO:0000259" key="1">
    <source>
        <dbReference type="Pfam" id="PF23019"/>
    </source>
</evidence>
<dbReference type="InterPro" id="IPR054297">
    <property type="entry name" value="DUF7033"/>
</dbReference>
<dbReference type="Pfam" id="PF23019">
    <property type="entry name" value="DUF7033"/>
    <property type="match status" value="1"/>
</dbReference>
<dbReference type="SUPFAM" id="SSF88713">
    <property type="entry name" value="Glycoside hydrolase/deacetylase"/>
    <property type="match status" value="1"/>
</dbReference>
<accession>A0A7X3K9I9</accession>
<dbReference type="CDD" id="cd10931">
    <property type="entry name" value="CE4_u7"/>
    <property type="match status" value="1"/>
</dbReference>
<keyword evidence="3" id="KW-1185">Reference proteome</keyword>
<dbReference type="AlphaFoldDB" id="A0A7X3K9I9"/>
<name>A0A7X3K9I9_9BURK</name>
<evidence type="ECO:0000313" key="3">
    <source>
        <dbReference type="Proteomes" id="UP000443353"/>
    </source>
</evidence>
<sequence>MLRISLPESQRPERSWICDVLLGEFLGLDVELAFDRGDTVRISAAGRTLRLPDVFFAGAARPDATPQQWVVARSGLDARLCEAGVPVLFGAPGFTIDADGNAALALDVFGSAFFMLARYEESVSPARDGHERFPASESLAVRQGFLDRPIVDEYVEILWAAMHRQWPTLARKQRAARTLISCDVDLPFDPACASIGRLGKRLVGRAVRERSLSALCATAGNYWAVRRGNQARDPYWQALSWMMDVNEKAGNQVTFNFIPERTDGAMDHAPGIDDGRMRALLRTVHARGHLVGIHPGYRTYRHPDAFARSAAALRRAIDEEGIRQDELGGRQHYLRWDVRTTPQLWAANDLTYDSTLSYPTIAGFRTGTCHEYTMYDLVGRRPLTLKQRPLVVMENAVIDDPNMGLGHGDRAHAAMRCYKQRCARFDGDFTLLWHNSSFAGEADRAMYCDLIQ</sequence>
<gene>
    <name evidence="2" type="ORF">GPY61_21940</name>
</gene>
<protein>
    <submittedName>
        <fullName evidence="2">MarR family transcriptional regulator</fullName>
    </submittedName>
</protein>
<dbReference type="Proteomes" id="UP000443353">
    <property type="component" value="Unassembled WGS sequence"/>
</dbReference>
<evidence type="ECO:0000313" key="2">
    <source>
        <dbReference type="EMBL" id="MVW62597.1"/>
    </source>
</evidence>
<reference evidence="2 3" key="1">
    <citation type="submission" date="2019-12" db="EMBL/GenBank/DDBJ databases">
        <authorList>
            <person name="Li C."/>
            <person name="Zhao J."/>
        </authorList>
    </citation>
    <scope>NUCLEOTIDE SEQUENCE [LARGE SCALE GENOMIC DNA]</scope>
    <source>
        <strain evidence="2 3">NEAU-DD11</strain>
    </source>
</reference>